<protein>
    <submittedName>
        <fullName evidence="4">Dehydrogenase</fullName>
    </submittedName>
</protein>
<dbReference type="EMBL" id="LGCK01000006">
    <property type="protein sequence ID" value="KPL73338.1"/>
    <property type="molecule type" value="Genomic_DNA"/>
</dbReference>
<gene>
    <name evidence="4" type="ORF">ADM99_03750</name>
</gene>
<evidence type="ECO:0000313" key="5">
    <source>
        <dbReference type="Proteomes" id="UP000050430"/>
    </source>
</evidence>
<dbReference type="GO" id="GO:0000166">
    <property type="term" value="F:nucleotide binding"/>
    <property type="evidence" value="ECO:0007669"/>
    <property type="project" value="InterPro"/>
</dbReference>
<dbReference type="SUPFAM" id="SSF51735">
    <property type="entry name" value="NAD(P)-binding Rossmann-fold domains"/>
    <property type="match status" value="1"/>
</dbReference>
<sequence>MDKKLKVGVIGTGFIGPIHIENARRSFKADVIALVEKDMETAREKAAKYDIPLVYDDYRDLLKNPDIDVVHICSPNSMHYAMARDTLLAGKHCLCEKPLTLTRTEADDLLAIAREKKLVNAVHFNVRYYPLIRHAREMIHRDDVGRIYALTGSYLQDWLFKDTDYSWRLESKISGPTRAIGDIGSHWLDLIEYVTGQEINEVMADFETFHKTRKKPLKPVETWSGKLLTNEDYQEVPIDTEDYATVMLRFKNGTKGVFTVNQMAAGHKNRVYFEINGSKCSLIWNSETPNELTVGHRDRGNEVIMRDPSLMYPEAREIAAYPGGHNEGFADASKHLFREVYDYILAGDMTAKPRFPTFEAGFREVVLCDAIVKSAKTGQWVKVL</sequence>
<dbReference type="STRING" id="229920.ADM99_03750"/>
<reference evidence="4 5" key="1">
    <citation type="submission" date="2015-07" db="EMBL/GenBank/DDBJ databases">
        <title>Genome sequence of Leptolinea tardivitalis DSM 16556.</title>
        <authorList>
            <person name="Hemp J."/>
            <person name="Ward L.M."/>
            <person name="Pace L.A."/>
            <person name="Fischer W.W."/>
        </authorList>
    </citation>
    <scope>NUCLEOTIDE SEQUENCE [LARGE SCALE GENOMIC DNA]</scope>
    <source>
        <strain evidence="4 5">YMTK-2</strain>
    </source>
</reference>
<dbReference type="PANTHER" id="PTHR43818">
    <property type="entry name" value="BCDNA.GH03377"/>
    <property type="match status" value="1"/>
</dbReference>
<dbReference type="InterPro" id="IPR055170">
    <property type="entry name" value="GFO_IDH_MocA-like_dom"/>
</dbReference>
<dbReference type="InterPro" id="IPR036291">
    <property type="entry name" value="NAD(P)-bd_dom_sf"/>
</dbReference>
<evidence type="ECO:0000259" key="2">
    <source>
        <dbReference type="Pfam" id="PF01408"/>
    </source>
</evidence>
<dbReference type="Pfam" id="PF01408">
    <property type="entry name" value="GFO_IDH_MocA"/>
    <property type="match status" value="1"/>
</dbReference>
<keyword evidence="1" id="KW-0560">Oxidoreductase</keyword>
<dbReference type="Gene3D" id="3.40.50.720">
    <property type="entry name" value="NAD(P)-binding Rossmann-like Domain"/>
    <property type="match status" value="1"/>
</dbReference>
<keyword evidence="5" id="KW-1185">Reference proteome</keyword>
<evidence type="ECO:0000256" key="1">
    <source>
        <dbReference type="ARBA" id="ARBA00023002"/>
    </source>
</evidence>
<dbReference type="PANTHER" id="PTHR43818:SF11">
    <property type="entry name" value="BCDNA.GH03377"/>
    <property type="match status" value="1"/>
</dbReference>
<dbReference type="PATRIC" id="fig|229920.5.peg.2385"/>
<organism evidence="4 5">
    <name type="scientific">Leptolinea tardivitalis</name>
    <dbReference type="NCBI Taxonomy" id="229920"/>
    <lineage>
        <taxon>Bacteria</taxon>
        <taxon>Bacillati</taxon>
        <taxon>Chloroflexota</taxon>
        <taxon>Anaerolineae</taxon>
        <taxon>Anaerolineales</taxon>
        <taxon>Anaerolineaceae</taxon>
        <taxon>Leptolinea</taxon>
    </lineage>
</organism>
<feature type="domain" description="GFO/IDH/MocA-like oxidoreductase" evidence="3">
    <location>
        <begin position="132"/>
        <end position="282"/>
    </location>
</feature>
<dbReference type="OrthoDB" id="9815825at2"/>
<feature type="domain" description="Gfo/Idh/MocA-like oxidoreductase N-terminal" evidence="2">
    <location>
        <begin position="5"/>
        <end position="122"/>
    </location>
</feature>
<dbReference type="SUPFAM" id="SSF55347">
    <property type="entry name" value="Glyceraldehyde-3-phosphate dehydrogenase-like, C-terminal domain"/>
    <property type="match status" value="1"/>
</dbReference>
<dbReference type="Gene3D" id="3.30.360.10">
    <property type="entry name" value="Dihydrodipicolinate Reductase, domain 2"/>
    <property type="match status" value="1"/>
</dbReference>
<dbReference type="Proteomes" id="UP000050430">
    <property type="component" value="Unassembled WGS sequence"/>
</dbReference>
<comment type="caution">
    <text evidence="4">The sequence shown here is derived from an EMBL/GenBank/DDBJ whole genome shotgun (WGS) entry which is preliminary data.</text>
</comment>
<dbReference type="RefSeq" id="WP_062421754.1">
    <property type="nucleotide sequence ID" value="NZ_BBYA01000009.1"/>
</dbReference>
<dbReference type="Pfam" id="PF22725">
    <property type="entry name" value="GFO_IDH_MocA_C3"/>
    <property type="match status" value="1"/>
</dbReference>
<dbReference type="InterPro" id="IPR050463">
    <property type="entry name" value="Gfo/Idh/MocA_oxidrdct_glycsds"/>
</dbReference>
<dbReference type="AlphaFoldDB" id="A0A0N8GLS8"/>
<dbReference type="GO" id="GO:0016491">
    <property type="term" value="F:oxidoreductase activity"/>
    <property type="evidence" value="ECO:0007669"/>
    <property type="project" value="UniProtKB-KW"/>
</dbReference>
<dbReference type="InterPro" id="IPR000683">
    <property type="entry name" value="Gfo/Idh/MocA-like_OxRdtase_N"/>
</dbReference>
<evidence type="ECO:0000259" key="3">
    <source>
        <dbReference type="Pfam" id="PF22725"/>
    </source>
</evidence>
<evidence type="ECO:0000313" key="4">
    <source>
        <dbReference type="EMBL" id="KPL73338.1"/>
    </source>
</evidence>
<name>A0A0N8GLS8_9CHLR</name>
<proteinExistence type="predicted"/>
<accession>A0A0N8GLS8</accession>